<comment type="caution">
    <text evidence="1">The sequence shown here is derived from an EMBL/GenBank/DDBJ whole genome shotgun (WGS) entry which is preliminary data.</text>
</comment>
<reference evidence="1 2" key="1">
    <citation type="submission" date="2019-07" db="EMBL/GenBank/DDBJ databases">
        <title>The pathways for chlorine oxyanion respiration interact through the shared metabolite chlorate.</title>
        <authorList>
            <person name="Barnum T.P."/>
            <person name="Cheng Y."/>
            <person name="Hill K.A."/>
            <person name="Lucas L.N."/>
            <person name="Carlson H.K."/>
            <person name="Coates J.D."/>
        </authorList>
    </citation>
    <scope>NUCLEOTIDE SEQUENCE [LARGE SCALE GENOMIC DNA]</scope>
    <source>
        <strain evidence="1 2">BK-1</strain>
    </source>
</reference>
<accession>A0A557S0E7</accession>
<organism evidence="1 2">
    <name type="scientific">Sedimenticola selenatireducens</name>
    <dbReference type="NCBI Taxonomy" id="191960"/>
    <lineage>
        <taxon>Bacteria</taxon>
        <taxon>Pseudomonadati</taxon>
        <taxon>Pseudomonadota</taxon>
        <taxon>Gammaproteobacteria</taxon>
        <taxon>Chromatiales</taxon>
        <taxon>Sedimenticolaceae</taxon>
        <taxon>Sedimenticola</taxon>
    </lineage>
</organism>
<protein>
    <recommendedName>
        <fullName evidence="3">HK97 gp10 family phage protein</fullName>
    </recommendedName>
</protein>
<evidence type="ECO:0008006" key="3">
    <source>
        <dbReference type="Google" id="ProtNLM"/>
    </source>
</evidence>
<sequence>MKININAGDITQLTAAWEQAPELVEQELSAATLEAEMLLEREIKEDTPVGATAALRESIHSEAPRTLANTVIGVVGTASMHALPVELGTRPHFPPIEPLIDWVQAKLDIRDEEQAEGVALSIARKIAVRGTLGVGMFHRNFRQLQPQIDAMYERARGRIAEGLLHV</sequence>
<dbReference type="OrthoDB" id="7363862at2"/>
<dbReference type="RefSeq" id="WP_144360042.1">
    <property type="nucleotide sequence ID" value="NZ_VMNH01000023.1"/>
</dbReference>
<gene>
    <name evidence="1" type="ORF">FHP88_15740</name>
</gene>
<evidence type="ECO:0000313" key="1">
    <source>
        <dbReference type="EMBL" id="TVO70905.1"/>
    </source>
</evidence>
<proteinExistence type="predicted"/>
<name>A0A557S0E7_9GAMM</name>
<dbReference type="EMBL" id="VMNH01000023">
    <property type="protein sequence ID" value="TVO70905.1"/>
    <property type="molecule type" value="Genomic_DNA"/>
</dbReference>
<evidence type="ECO:0000313" key="2">
    <source>
        <dbReference type="Proteomes" id="UP000316649"/>
    </source>
</evidence>
<keyword evidence="2" id="KW-1185">Reference proteome</keyword>
<dbReference type="Proteomes" id="UP000316649">
    <property type="component" value="Unassembled WGS sequence"/>
</dbReference>
<dbReference type="AlphaFoldDB" id="A0A557S0E7"/>